<proteinExistence type="predicted"/>
<dbReference type="Proteomes" id="UP000626370">
    <property type="component" value="Unassembled WGS sequence"/>
</dbReference>
<reference evidence="3" key="1">
    <citation type="journal article" date="2019" name="Int. J. Syst. Evol. Microbiol.">
        <title>The Global Catalogue of Microorganisms (GCM) 10K type strain sequencing project: providing services to taxonomists for standard genome sequencing and annotation.</title>
        <authorList>
            <consortium name="The Broad Institute Genomics Platform"/>
            <consortium name="The Broad Institute Genome Sequencing Center for Infectious Disease"/>
            <person name="Wu L."/>
            <person name="Ma J."/>
        </authorList>
    </citation>
    <scope>NUCLEOTIDE SEQUENCE [LARGE SCALE GENOMIC DNA]</scope>
    <source>
        <strain evidence="3">CGMCC 1.15922</strain>
    </source>
</reference>
<protein>
    <submittedName>
        <fullName evidence="2">Uncharacterized protein</fullName>
    </submittedName>
</protein>
<accession>A0ABQ3IBY0</accession>
<comment type="caution">
    <text evidence="2">The sequence shown here is derived from an EMBL/GenBank/DDBJ whole genome shotgun (WGS) entry which is preliminary data.</text>
</comment>
<evidence type="ECO:0000313" key="2">
    <source>
        <dbReference type="EMBL" id="GHE78510.1"/>
    </source>
</evidence>
<evidence type="ECO:0000313" key="3">
    <source>
        <dbReference type="Proteomes" id="UP000626370"/>
    </source>
</evidence>
<sequence>MDIFTTALTKVVPVTIKPETLKVKALYKDTKAKPLSDDSNRLENHDYFYLINDNQKEKEKGKDQKSSDNHSDESFAQGIKASEDVIIHKDEIIHPKDHKKKEDDDEITHLDIFI</sequence>
<gene>
    <name evidence="2" type="ORF">GCM10011501_02920</name>
</gene>
<feature type="region of interest" description="Disordered" evidence="1">
    <location>
        <begin position="51"/>
        <end position="83"/>
    </location>
</feature>
<dbReference type="EMBL" id="BNAH01000001">
    <property type="protein sequence ID" value="GHE78510.1"/>
    <property type="molecule type" value="Genomic_DNA"/>
</dbReference>
<organism evidence="2 3">
    <name type="scientific">Thalassotalea profundi</name>
    <dbReference type="NCBI Taxonomy" id="2036687"/>
    <lineage>
        <taxon>Bacteria</taxon>
        <taxon>Pseudomonadati</taxon>
        <taxon>Pseudomonadota</taxon>
        <taxon>Gammaproteobacteria</taxon>
        <taxon>Alteromonadales</taxon>
        <taxon>Colwelliaceae</taxon>
        <taxon>Thalassotalea</taxon>
    </lineage>
</organism>
<feature type="compositionally biased region" description="Basic and acidic residues" evidence="1">
    <location>
        <begin position="54"/>
        <end position="73"/>
    </location>
</feature>
<dbReference type="RefSeq" id="WP_189376304.1">
    <property type="nucleotide sequence ID" value="NZ_BNAH01000001.1"/>
</dbReference>
<keyword evidence="3" id="KW-1185">Reference proteome</keyword>
<name>A0ABQ3IBY0_9GAMM</name>
<evidence type="ECO:0000256" key="1">
    <source>
        <dbReference type="SAM" id="MobiDB-lite"/>
    </source>
</evidence>